<organism evidence="1 2">
    <name type="scientific">Escherichia coli O25b:H4</name>
    <dbReference type="NCBI Taxonomy" id="941280"/>
    <lineage>
        <taxon>Bacteria</taxon>
        <taxon>Pseudomonadati</taxon>
        <taxon>Pseudomonadota</taxon>
        <taxon>Gammaproteobacteria</taxon>
        <taxon>Enterobacterales</taxon>
        <taxon>Enterobacteriaceae</taxon>
        <taxon>Escherichia</taxon>
    </lineage>
</organism>
<sequence length="69" mass="8032">MADSADIAYENEQFSMSIRLKNRIRNRLPETGFCYNCGEPVKTGLFCDGDCREDYEKRERFGQINTDNV</sequence>
<dbReference type="SMR" id="A0A192CG36"/>
<evidence type="ECO:0008006" key="3">
    <source>
        <dbReference type="Google" id="ProtNLM"/>
    </source>
</evidence>
<name>A0A192CG36_ECO25</name>
<dbReference type="Proteomes" id="UP000183316">
    <property type="component" value="Chromosome"/>
</dbReference>
<dbReference type="PATRIC" id="fig|941280.3.peg.3586"/>
<dbReference type="EMBL" id="CP015085">
    <property type="protein sequence ID" value="ANK04875.1"/>
    <property type="molecule type" value="Genomic_DNA"/>
</dbReference>
<accession>A0A192CG36</accession>
<evidence type="ECO:0000313" key="1">
    <source>
        <dbReference type="EMBL" id="ANK04875.1"/>
    </source>
</evidence>
<proteinExistence type="predicted"/>
<dbReference type="AlphaFoldDB" id="A0A192CG36"/>
<dbReference type="RefSeq" id="WP_001298030.1">
    <property type="nucleotide sequence ID" value="NZ_CP015085.1"/>
</dbReference>
<evidence type="ECO:0000313" key="2">
    <source>
        <dbReference type="Proteomes" id="UP000183316"/>
    </source>
</evidence>
<gene>
    <name evidence="1" type="ORF">WLH_03614</name>
</gene>
<reference evidence="1 2" key="1">
    <citation type="submission" date="2016-03" db="EMBL/GenBank/DDBJ databases">
        <title>Genome Sequence and Comparative Pathogenic Determinants of Uropathogenic Escherichia coli O25b:H4, a Clinical Isolate from Saudi Arabia.</title>
        <authorList>
            <person name="Alyamani E.A.J."/>
            <person name="Khiyami M.A."/>
            <person name="Booq R.Y."/>
            <person name="Bahwerth F.S."/>
            <person name="Vaisvil B."/>
            <person name="Schmitt D.P."/>
            <person name="Kapatral V."/>
        </authorList>
    </citation>
    <scope>NUCLEOTIDE SEQUENCE [LARGE SCALE GENOMIC DNA]</scope>
    <source>
        <strain evidence="1 2">O25b:H4</strain>
    </source>
</reference>
<protein>
    <recommendedName>
        <fullName evidence="3">DUF2116 family Zn-ribbon domain-containing protein</fullName>
    </recommendedName>
</protein>